<organism evidence="4 6">
    <name type="scientific">Aplysia californica</name>
    <name type="common">California sea hare</name>
    <dbReference type="NCBI Taxonomy" id="6500"/>
    <lineage>
        <taxon>Eukaryota</taxon>
        <taxon>Metazoa</taxon>
        <taxon>Spiralia</taxon>
        <taxon>Lophotrochozoa</taxon>
        <taxon>Mollusca</taxon>
        <taxon>Gastropoda</taxon>
        <taxon>Heterobranchia</taxon>
        <taxon>Euthyneura</taxon>
        <taxon>Tectipleura</taxon>
        <taxon>Aplysiida</taxon>
        <taxon>Aplysioidea</taxon>
        <taxon>Aplysiidae</taxon>
        <taxon>Aplysia</taxon>
    </lineage>
</organism>
<feature type="compositionally biased region" description="Acidic residues" evidence="1">
    <location>
        <begin position="606"/>
        <end position="615"/>
    </location>
</feature>
<dbReference type="Pfam" id="PF03000">
    <property type="entry name" value="NPH3"/>
    <property type="match status" value="1"/>
</dbReference>
<dbReference type="Gene3D" id="3.30.710.10">
    <property type="entry name" value="Potassium Channel Kv1.1, Chain A"/>
    <property type="match status" value="1"/>
</dbReference>
<dbReference type="InterPro" id="IPR043454">
    <property type="entry name" value="NPH3/RPT2-like"/>
</dbReference>
<dbReference type="PROSITE" id="PS50097">
    <property type="entry name" value="BTB"/>
    <property type="match status" value="1"/>
</dbReference>
<evidence type="ECO:0000259" key="3">
    <source>
        <dbReference type="PROSITE" id="PS51649"/>
    </source>
</evidence>
<feature type="compositionally biased region" description="Basic and acidic residues" evidence="1">
    <location>
        <begin position="401"/>
        <end position="411"/>
    </location>
</feature>
<dbReference type="InterPro" id="IPR000210">
    <property type="entry name" value="BTB/POZ_dom"/>
</dbReference>
<dbReference type="GeneID" id="101851374"/>
<evidence type="ECO:0000259" key="2">
    <source>
        <dbReference type="PROSITE" id="PS50097"/>
    </source>
</evidence>
<evidence type="ECO:0000313" key="5">
    <source>
        <dbReference type="RefSeq" id="XP_005110255.1"/>
    </source>
</evidence>
<dbReference type="Pfam" id="PF00651">
    <property type="entry name" value="BTB"/>
    <property type="match status" value="1"/>
</dbReference>
<gene>
    <name evidence="5 6" type="primary">LOC101851374</name>
</gene>
<dbReference type="PANTHER" id="PTHR32370">
    <property type="entry name" value="OS12G0117600 PROTEIN"/>
    <property type="match status" value="1"/>
</dbReference>
<feature type="region of interest" description="Disordered" evidence="1">
    <location>
        <begin position="397"/>
        <end position="417"/>
    </location>
</feature>
<dbReference type="InterPro" id="IPR027356">
    <property type="entry name" value="NPH3_dom"/>
</dbReference>
<dbReference type="RefSeq" id="XP_005110256.1">
    <property type="nucleotide sequence ID" value="XM_005110199.3"/>
</dbReference>
<dbReference type="RefSeq" id="XP_005110255.1">
    <property type="nucleotide sequence ID" value="XM_005110198.3"/>
</dbReference>
<reference evidence="5 6" key="1">
    <citation type="submission" date="2025-05" db="UniProtKB">
        <authorList>
            <consortium name="RefSeq"/>
        </authorList>
    </citation>
    <scope>IDENTIFICATION</scope>
</reference>
<feature type="domain" description="NPH3" evidence="3">
    <location>
        <begin position="210"/>
        <end position="525"/>
    </location>
</feature>
<evidence type="ECO:0000313" key="6">
    <source>
        <dbReference type="RefSeq" id="XP_005110256.1"/>
    </source>
</evidence>
<dbReference type="SUPFAM" id="SSF54695">
    <property type="entry name" value="POZ domain"/>
    <property type="match status" value="1"/>
</dbReference>
<dbReference type="InterPro" id="IPR011333">
    <property type="entry name" value="SKP1/BTB/POZ_sf"/>
</dbReference>
<feature type="region of interest" description="Disordered" evidence="1">
    <location>
        <begin position="551"/>
        <end position="624"/>
    </location>
</feature>
<accession>A0ABM0K722</accession>
<sequence length="736" mass="80712">MMDFSKFRESGDLSDITVVLDKQEHKLHKFPLYARSDHFCELARSRPGGEADPVREELWNFPGGNEIFGQVADFCYNMPVNMNKGNIVAIRSAAEYLKMFGPGNLVEVSEKYLGDTMSAAKLNRATPSIIDLLMQCKSVGDAAKVAGVVDSCINALVECWLKPSVPTGAFRNGGAFTKVAPTSHGSENLSAFTRVLGPPAADQIVDQLDEQSISSLVSLCPEWFATILSKARNKGVGCSELGALAVRYVSSAMDADNGLRRGMSNGSQSLESDDKPSNSSPAPEKDTDTSETVLSLTTAKSAAGEADESTVTTPDKAVDLKQVLDKVLLVLPEEAFSIPAVTMEWLTKVLRVATAKGCECRGHLVRVAGEMLTRLGPEDLCIISPSVLHDIVVDAEETGDEKDSTADDSSKAKRSSITVHRERACKLVDTYMAQMSSKGVLTAETFRLLASATKNYPRTSHDSLYDVLEFVLKSEKDSLSPQQRKELAEVVNFDLVSETHLQRALEEEVAPGSVVAGSAIKLCGRLRSELASIKYIAETQEEEIQKYQKLVTSSSSKTKQLTSTSPPQIVGARHLSSFSSRDRNLDLGYPESTDRSKANKSPRHEDDDDDDEVTNADDHLSPDPMEAAQNVLSAARHKLALPIYTGYRPALLTRLSPNTVGGGSHTHGSHHYGSGHREHDITLEDELEFKFDRTFRSLDPRVRHQRVSGQPHHHHYHHSSASNRTYFPYSHYTSRF</sequence>
<feature type="region of interest" description="Disordered" evidence="1">
    <location>
        <begin position="259"/>
        <end position="292"/>
    </location>
</feature>
<protein>
    <submittedName>
        <fullName evidence="5 6">BTB/POZ domain-containing protein At5g03250</fullName>
    </submittedName>
</protein>
<dbReference type="Proteomes" id="UP000694888">
    <property type="component" value="Unplaced"/>
</dbReference>
<feature type="compositionally biased region" description="Low complexity" evidence="1">
    <location>
        <begin position="551"/>
        <end position="565"/>
    </location>
</feature>
<keyword evidence="4" id="KW-1185">Reference proteome</keyword>
<name>A0ABM0K722_APLCA</name>
<evidence type="ECO:0000256" key="1">
    <source>
        <dbReference type="SAM" id="MobiDB-lite"/>
    </source>
</evidence>
<feature type="compositionally biased region" description="Basic and acidic residues" evidence="1">
    <location>
        <begin position="592"/>
        <end position="605"/>
    </location>
</feature>
<evidence type="ECO:0000313" key="4">
    <source>
        <dbReference type="Proteomes" id="UP000694888"/>
    </source>
</evidence>
<proteinExistence type="predicted"/>
<dbReference type="PROSITE" id="PS51649">
    <property type="entry name" value="NPH3"/>
    <property type="match status" value="1"/>
</dbReference>
<feature type="domain" description="BTB" evidence="2">
    <location>
        <begin position="14"/>
        <end position="84"/>
    </location>
</feature>